<dbReference type="GO" id="GO:0042277">
    <property type="term" value="F:peptide binding"/>
    <property type="evidence" value="ECO:0007669"/>
    <property type="project" value="TreeGrafter"/>
</dbReference>
<evidence type="ECO:0000313" key="16">
    <source>
        <dbReference type="Proteomes" id="UP000095280"/>
    </source>
</evidence>
<feature type="binding site" evidence="9">
    <location>
        <position position="250"/>
    </location>
    <ligand>
        <name>Zn(2+)</name>
        <dbReference type="ChEBI" id="CHEBI:29105"/>
        <note>catalytic</note>
    </ligand>
</feature>
<dbReference type="Pfam" id="PF01433">
    <property type="entry name" value="Peptidase_M1"/>
    <property type="match status" value="1"/>
</dbReference>
<dbReference type="GO" id="GO:0070006">
    <property type="term" value="F:metalloaminopeptidase activity"/>
    <property type="evidence" value="ECO:0007669"/>
    <property type="project" value="TreeGrafter"/>
</dbReference>
<keyword evidence="12" id="KW-0472">Membrane</keyword>
<dbReference type="GO" id="GO:0005615">
    <property type="term" value="C:extracellular space"/>
    <property type="evidence" value="ECO:0007669"/>
    <property type="project" value="TreeGrafter"/>
</dbReference>
<dbReference type="Pfam" id="PF17900">
    <property type="entry name" value="Peptidase_M1_N"/>
    <property type="match status" value="1"/>
</dbReference>
<feature type="transmembrane region" description="Helical" evidence="12">
    <location>
        <begin position="1337"/>
        <end position="1361"/>
    </location>
</feature>
<dbReference type="GO" id="GO:0006508">
    <property type="term" value="P:proteolysis"/>
    <property type="evidence" value="ECO:0007669"/>
    <property type="project" value="UniProtKB-KW"/>
</dbReference>
<dbReference type="GO" id="GO:0043171">
    <property type="term" value="P:peptide catabolic process"/>
    <property type="evidence" value="ECO:0007669"/>
    <property type="project" value="TreeGrafter"/>
</dbReference>
<evidence type="ECO:0000256" key="6">
    <source>
        <dbReference type="ARBA" id="ARBA00022833"/>
    </source>
</evidence>
<keyword evidence="7" id="KW-0482">Metalloprotease</keyword>
<dbReference type="InterPro" id="IPR024571">
    <property type="entry name" value="ERAP1-like_C_dom"/>
</dbReference>
<reference evidence="17" key="1">
    <citation type="submission" date="2016-11" db="UniProtKB">
        <authorList>
            <consortium name="WormBaseParasite"/>
        </authorList>
    </citation>
    <scope>IDENTIFICATION</scope>
</reference>
<protein>
    <submittedName>
        <fullName evidence="17">Aminopeptidase</fullName>
    </submittedName>
</protein>
<dbReference type="GO" id="GO:0016020">
    <property type="term" value="C:membrane"/>
    <property type="evidence" value="ECO:0007669"/>
    <property type="project" value="TreeGrafter"/>
</dbReference>
<accession>A0A1I8IUL0</accession>
<comment type="cofactor">
    <cofactor evidence="9">
        <name>Zn(2+)</name>
        <dbReference type="ChEBI" id="CHEBI:29105"/>
    </cofactor>
    <text evidence="9">Binds 1 zinc ion per subunit.</text>
</comment>
<feature type="site" description="Transition state stabilizer" evidence="10">
    <location>
        <position position="332"/>
    </location>
</feature>
<keyword evidence="12" id="KW-1133">Transmembrane helix</keyword>
<evidence type="ECO:0000313" key="17">
    <source>
        <dbReference type="WBParaSite" id="maker-uti_cns_0016425-snap-gene-0.2-mRNA-1"/>
    </source>
</evidence>
<evidence type="ECO:0000259" key="14">
    <source>
        <dbReference type="Pfam" id="PF11838"/>
    </source>
</evidence>
<evidence type="ECO:0000259" key="15">
    <source>
        <dbReference type="Pfam" id="PF17900"/>
    </source>
</evidence>
<evidence type="ECO:0000256" key="10">
    <source>
        <dbReference type="PIRSR" id="PIRSR634016-4"/>
    </source>
</evidence>
<dbReference type="Gene3D" id="1.10.390.10">
    <property type="entry name" value="Neutral Protease Domain 2"/>
    <property type="match status" value="1"/>
</dbReference>
<evidence type="ECO:0000256" key="8">
    <source>
        <dbReference type="PIRSR" id="PIRSR634016-1"/>
    </source>
</evidence>
<dbReference type="Gene3D" id="1.25.50.20">
    <property type="match status" value="1"/>
</dbReference>
<dbReference type="GO" id="GO:0008270">
    <property type="term" value="F:zinc ion binding"/>
    <property type="evidence" value="ECO:0007669"/>
    <property type="project" value="InterPro"/>
</dbReference>
<dbReference type="InterPro" id="IPR034016">
    <property type="entry name" value="M1_APN-typ"/>
</dbReference>
<dbReference type="WBParaSite" id="maker-uti_cns_0016425-snap-gene-0.2-mRNA-1">
    <property type="protein sequence ID" value="maker-uti_cns_0016425-snap-gene-0.2-mRNA-1"/>
    <property type="gene ID" value="maker-uti_cns_0016425-snap-gene-0.2"/>
</dbReference>
<feature type="domain" description="ERAP1-like C-terminal" evidence="14">
    <location>
        <begin position="467"/>
        <end position="784"/>
    </location>
</feature>
<feature type="binding site" evidence="9">
    <location>
        <position position="273"/>
    </location>
    <ligand>
        <name>Zn(2+)</name>
        <dbReference type="ChEBI" id="CHEBI:29105"/>
        <note>catalytic</note>
    </ligand>
</feature>
<dbReference type="Gene3D" id="2.60.40.1730">
    <property type="entry name" value="tricorn interacting facor f3 domain"/>
    <property type="match status" value="1"/>
</dbReference>
<evidence type="ECO:0000256" key="1">
    <source>
        <dbReference type="ARBA" id="ARBA00010136"/>
    </source>
</evidence>
<keyword evidence="5" id="KW-0378">Hydrolase</keyword>
<proteinExistence type="inferred from homology"/>
<feature type="region of interest" description="Disordered" evidence="11">
    <location>
        <begin position="1287"/>
        <end position="1315"/>
    </location>
</feature>
<evidence type="ECO:0000256" key="4">
    <source>
        <dbReference type="ARBA" id="ARBA00022723"/>
    </source>
</evidence>
<feature type="active site" description="Proton acceptor" evidence="8">
    <location>
        <position position="251"/>
    </location>
</feature>
<feature type="compositionally biased region" description="Basic and acidic residues" evidence="11">
    <location>
        <begin position="1287"/>
        <end position="1303"/>
    </location>
</feature>
<evidence type="ECO:0000256" key="9">
    <source>
        <dbReference type="PIRSR" id="PIRSR634016-3"/>
    </source>
</evidence>
<dbReference type="Proteomes" id="UP000095280">
    <property type="component" value="Unplaced"/>
</dbReference>
<keyword evidence="6 9" id="KW-0862">Zinc</keyword>
<feature type="region of interest" description="Disordered" evidence="11">
    <location>
        <begin position="1545"/>
        <end position="1588"/>
    </location>
</feature>
<dbReference type="Pfam" id="PF11838">
    <property type="entry name" value="ERAP1_C"/>
    <property type="match status" value="1"/>
</dbReference>
<evidence type="ECO:0000256" key="3">
    <source>
        <dbReference type="ARBA" id="ARBA00022670"/>
    </source>
</evidence>
<keyword evidence="16" id="KW-1185">Reference proteome</keyword>
<keyword evidence="4 9" id="KW-0479">Metal-binding</keyword>
<feature type="binding site" evidence="9">
    <location>
        <position position="254"/>
    </location>
    <ligand>
        <name>Zn(2+)</name>
        <dbReference type="ChEBI" id="CHEBI:29105"/>
        <note>catalytic</note>
    </ligand>
</feature>
<dbReference type="CDD" id="cd09601">
    <property type="entry name" value="M1_APN-Q_like"/>
    <property type="match status" value="1"/>
</dbReference>
<keyword evidence="12" id="KW-0812">Transmembrane</keyword>
<organism evidence="16 17">
    <name type="scientific">Macrostomum lignano</name>
    <dbReference type="NCBI Taxonomy" id="282301"/>
    <lineage>
        <taxon>Eukaryota</taxon>
        <taxon>Metazoa</taxon>
        <taxon>Spiralia</taxon>
        <taxon>Lophotrochozoa</taxon>
        <taxon>Platyhelminthes</taxon>
        <taxon>Rhabditophora</taxon>
        <taxon>Macrostomorpha</taxon>
        <taxon>Macrostomida</taxon>
        <taxon>Macrostomidae</taxon>
        <taxon>Macrostomum</taxon>
    </lineage>
</organism>
<dbReference type="InterPro" id="IPR050344">
    <property type="entry name" value="Peptidase_M1_aminopeptidases"/>
</dbReference>
<evidence type="ECO:0000256" key="12">
    <source>
        <dbReference type="SAM" id="Phobius"/>
    </source>
</evidence>
<dbReference type="SUPFAM" id="SSF55486">
    <property type="entry name" value="Metalloproteases ('zincins'), catalytic domain"/>
    <property type="match status" value="1"/>
</dbReference>
<dbReference type="InterPro" id="IPR027268">
    <property type="entry name" value="Peptidase_M4/M1_CTD_sf"/>
</dbReference>
<evidence type="ECO:0000259" key="13">
    <source>
        <dbReference type="Pfam" id="PF01433"/>
    </source>
</evidence>
<evidence type="ECO:0000256" key="7">
    <source>
        <dbReference type="ARBA" id="ARBA00023049"/>
    </source>
</evidence>
<name>A0A1I8IUL0_9PLAT</name>
<dbReference type="PRINTS" id="PR00756">
    <property type="entry name" value="ALADIPTASE"/>
</dbReference>
<dbReference type="InterPro" id="IPR014782">
    <property type="entry name" value="Peptidase_M1_dom"/>
</dbReference>
<feature type="domain" description="Peptidase M1 membrane alanine aminopeptidase" evidence="13">
    <location>
        <begin position="191"/>
        <end position="391"/>
    </location>
</feature>
<dbReference type="InterPro" id="IPR045357">
    <property type="entry name" value="Aminopeptidase_N-like_N"/>
</dbReference>
<dbReference type="PANTHER" id="PTHR11533:SF174">
    <property type="entry name" value="PUROMYCIN-SENSITIVE AMINOPEPTIDASE-RELATED"/>
    <property type="match status" value="1"/>
</dbReference>
<dbReference type="Gene3D" id="2.60.40.1910">
    <property type="match status" value="1"/>
</dbReference>
<evidence type="ECO:0000256" key="11">
    <source>
        <dbReference type="SAM" id="MobiDB-lite"/>
    </source>
</evidence>
<dbReference type="InterPro" id="IPR042097">
    <property type="entry name" value="Aminopeptidase_N-like_N_sf"/>
</dbReference>
<feature type="domain" description="Aminopeptidase N-like N-terminal" evidence="15">
    <location>
        <begin position="3"/>
        <end position="153"/>
    </location>
</feature>
<sequence>IIEPTNSLVLNSAELEIETAKFNDAEAEISFNEPEETVKLSFNSALPVGRGQLSLSFSGALNSRMKGFYRTVYTDSSTGAEVRCAVTQFAPTDARRCLPCWDEPELKATFDVTMLVDKDLTALSNMPEQSRSDTSSGLVSVKFQQSPIMSTYLLAFAVGRFDYVEDYDSDNVRLRVYTPAGRREQGRFALDDFFSVAYPLPKLDLVAVPDQPLVAMENWGLVTYQETALLVDCENSSAANKERVALLVGHELAHQWFGNLVTMQWWTHLWLNEGFASWIQYLCVDQCYPEFDIWTRELSSALVLDALDSSHPIEVPIGSPCEIDEIFDVISYCKGASVIRMLHEWLGQEAFRDGLSRYLDRHKYSNAQTEQLWKALEEASGQPVDFVMGTWTKQMGYPLISVSAKPADNDDGQQLELSISQERFQFGSNSSLAAWRVPIQVLTAEGVKMNLLLTEKSAAVRVPKAAWVKLNPGFVGVYRTLYSEEMLTDLIAALQRGQLSQRDRFNLESDLFALFSAGRLSIVQLLQVVDACKVEQFYTVWADLLDNLAATIQVLVDQLGLSQQWRSFVCQLCEPAFQRCGGWDAQPGDGHDVALLRAALIRALGLAGHPSVVAEARARFARHCSGECAIPADLRDSIYRTVLSNGGGAEFEAALDLMDKTDLQEEKDRIQRSLGSSRDPQLRQRVLQLVVSGDKVRLQDSIYVLGSVSSASLESRRATWRFIKCNWAWFQEKLRGQILLSRLVQQVCNNFCSSEDAKDIETFFQANPLPSAERNIKQALENARLNARDGAVISQSCAVVAAAIRRRFGSPVCQHQPAAVPAAGGPLESGPALQAVKVEHQSRQWAEIVRAPSGAHRRLVSASRASSSVLETGPSGLPRRNLAANLTAERPGWQTGRSTWWQRAQCLFRYTGPPRRSRPPRCALNGPPMQASLTSRRARQSRGSTFDEAAEDIAVEFHHWLGQSAVIFSQQGRSCRGGVAEGSAGIADRQHGQSGAVAAQVIDWMLTARRAGVYSSQADIVKAFSGRGVEPERQRLAGDRQLLLINELRWGRRVRAAVAELLTAADDDAEDGTASQEPQSSGSMLDVAARNQSSIFQQSQACWRDPVRLKNCCPFRASGLECQQRKTTSCCFCRWRSFRRRGFFEVSGVAAAAASSSEASAASSAETCWTSASSCTSSSLSKESLSAAAGSFSTGWASCFANSSLSSSSRSLCRLDRSWLCLAPGVRNACDETIEEESELIKKESELIEKESELIEKESELIKKESELIEKESELIEKESELIEKEADQKESELIKKESELIERSPSSSRSEAPAPCSASILASSASRSSVLAQSGALYRLAVSRWAFLAAEAIAFALASTSRARASNRRRSARTRGSRFLTKATRVRISSLRSRRAASLAARFSFSMAFLAYLFGASLTLLLIGVAAAKAAFQDPLAVLVVPGPLLRIGQRLVGLLHQPEVGGGLLHPVRVLVRMPAKRQPPVGLLQLIVGGLALHLQQFVVAADSAGSLVLLDAHVAESIAFISRIASTVSSARRVRFSGGIERMASASDTKPPRPKLPTRGSNAPPSRAPPPTAKPAKTDRLTDACKTSSSAKPVISWEAACTRQFEHSGIPGFDKGEQYAKLFTAAMLLLLLTAQLSQAGLPGGVELGHYRLVVGVRFAEF</sequence>
<feature type="compositionally biased region" description="Low complexity" evidence="11">
    <location>
        <begin position="1304"/>
        <end position="1315"/>
    </location>
</feature>
<evidence type="ECO:0000256" key="5">
    <source>
        <dbReference type="ARBA" id="ARBA00022801"/>
    </source>
</evidence>
<feature type="region of interest" description="Disordered" evidence="11">
    <location>
        <begin position="915"/>
        <end position="941"/>
    </location>
</feature>
<evidence type="ECO:0000256" key="2">
    <source>
        <dbReference type="ARBA" id="ARBA00022438"/>
    </source>
</evidence>
<keyword evidence="3" id="KW-0645">Protease</keyword>
<feature type="transmembrane region" description="Helical" evidence="12">
    <location>
        <begin position="1400"/>
        <end position="1428"/>
    </location>
</feature>
<dbReference type="FunFam" id="1.10.390.10:FF:000001">
    <property type="entry name" value="Aminopeptidase"/>
    <property type="match status" value="1"/>
</dbReference>
<dbReference type="GO" id="GO:0005737">
    <property type="term" value="C:cytoplasm"/>
    <property type="evidence" value="ECO:0007669"/>
    <property type="project" value="TreeGrafter"/>
</dbReference>
<keyword evidence="2" id="KW-0031">Aminopeptidase</keyword>
<comment type="similarity">
    <text evidence="1">Belongs to the peptidase M1 family.</text>
</comment>
<dbReference type="InterPro" id="IPR001930">
    <property type="entry name" value="Peptidase_M1"/>
</dbReference>
<dbReference type="SUPFAM" id="SSF63737">
    <property type="entry name" value="Leukotriene A4 hydrolase N-terminal domain"/>
    <property type="match status" value="1"/>
</dbReference>
<dbReference type="PANTHER" id="PTHR11533">
    <property type="entry name" value="PROTEASE M1 ZINC METALLOPROTEASE"/>
    <property type="match status" value="1"/>
</dbReference>